<feature type="transmembrane region" description="Helical" evidence="1">
    <location>
        <begin position="376"/>
        <end position="396"/>
    </location>
</feature>
<comment type="caution">
    <text evidence="2">The sequence shown here is derived from an EMBL/GenBank/DDBJ whole genome shotgun (WGS) entry which is preliminary data.</text>
</comment>
<organism evidence="2 3">
    <name type="scientific">Spiribacter pallidus</name>
    <dbReference type="NCBI Taxonomy" id="1987936"/>
    <lineage>
        <taxon>Bacteria</taxon>
        <taxon>Pseudomonadati</taxon>
        <taxon>Pseudomonadota</taxon>
        <taxon>Gammaproteobacteria</taxon>
        <taxon>Chromatiales</taxon>
        <taxon>Ectothiorhodospiraceae</taxon>
        <taxon>Spiribacter</taxon>
    </lineage>
</organism>
<feature type="transmembrane region" description="Helical" evidence="1">
    <location>
        <begin position="585"/>
        <end position="607"/>
    </location>
</feature>
<keyword evidence="3" id="KW-1185">Reference proteome</keyword>
<feature type="transmembrane region" description="Helical" evidence="1">
    <location>
        <begin position="227"/>
        <end position="245"/>
    </location>
</feature>
<dbReference type="Proteomes" id="UP001556709">
    <property type="component" value="Unassembled WGS sequence"/>
</dbReference>
<name>A0ABV3TCS9_9GAMM</name>
<reference evidence="2 3" key="1">
    <citation type="submission" date="2024-02" db="EMBL/GenBank/DDBJ databases">
        <title>New especies of Spiribacter isolated from saline water.</title>
        <authorList>
            <person name="Leon M.J."/>
            <person name="De La Haba R."/>
            <person name="Sanchez-Porro C."/>
            <person name="Ventosa A."/>
        </authorList>
    </citation>
    <scope>NUCLEOTIDE SEQUENCE [LARGE SCALE GENOMIC DNA]</scope>
    <source>
        <strain evidence="3">ag22IC6-390</strain>
    </source>
</reference>
<feature type="transmembrane region" description="Helical" evidence="1">
    <location>
        <begin position="628"/>
        <end position="648"/>
    </location>
</feature>
<evidence type="ECO:0000313" key="3">
    <source>
        <dbReference type="Proteomes" id="UP001556709"/>
    </source>
</evidence>
<sequence>MARKPRVSVLATAPRRVVAVALAAALLWWAFISIHQPLTIRFDARSAEMAMAEAFVAEQPGQYVAERSRQARLDASRTVGVSLDFNVFYSWRELRLDPAKRAIDVIIGRVELESRWNTQSLEPARLLESMSGRHDIGPPRLVGEGLLLPGTGRDPQFRIAIEPALFKPAPLQKALAVLPALLLGGLLWGLFELAARWAGRQRVIAVGQRLGGLLAAIGTLIENRPQQVVGILGLVALPLLLAFQLELARMVPFYQGPDEEAQIPVAFAGFHQMAFDGEGRCAHIWEDLVVARDDYMPLARRHRLPVTQAHVDVLERLRENAPPTAETPLQRVSRQTCGDKYALTYLYNPLPALWFRANPDTPAVDYLTLVRHGQTLLTYFLYGVLFWVLARGQSLLRPWLSEAGDGRLRLGLGVSLVVYAAMPQMLFMTSVVNDSGYAVPIGMFLLVSFFYWHRLVTPVLLALALFLFANDLVAYLAVAGVLLLWLTGRGLYQWRPHPLWLWLPVVITLGGIAAGPVLLQLMDAYRHVIPFRLPGTLAGAEYPGLYYMHLLEMLHLNVSFGLLDYNSFFGVLGQLDTVMPERAVIAYKSWVFGGLLVAGVAMAVRLWRRLWSARTPTVAETSAPVGRLAVLAMVAVCVPLAVALAAYGIYNAHGSGPNDWGPGVQGRYFLPIFLFPFSFLAIATLLAARGVRMVGLIAVVFITVSAGVILYTAGLVHETLMLRYYASNEIFEAYRALLPGG</sequence>
<keyword evidence="1" id="KW-0812">Transmembrane</keyword>
<feature type="transmembrane region" description="Helical" evidence="1">
    <location>
        <begin position="408"/>
        <end position="428"/>
    </location>
</feature>
<feature type="transmembrane region" description="Helical" evidence="1">
    <location>
        <begin position="499"/>
        <end position="522"/>
    </location>
</feature>
<keyword evidence="1" id="KW-0472">Membrane</keyword>
<evidence type="ECO:0000313" key="2">
    <source>
        <dbReference type="EMBL" id="MEX0469413.1"/>
    </source>
</evidence>
<feature type="transmembrane region" description="Helical" evidence="1">
    <location>
        <begin position="694"/>
        <end position="716"/>
    </location>
</feature>
<accession>A0ABV3TCS9</accession>
<dbReference type="RefSeq" id="WP_367959273.1">
    <property type="nucleotide sequence ID" value="NZ_JBAKFK010000003.1"/>
</dbReference>
<keyword evidence="1" id="KW-1133">Transmembrane helix</keyword>
<evidence type="ECO:0000256" key="1">
    <source>
        <dbReference type="SAM" id="Phobius"/>
    </source>
</evidence>
<gene>
    <name evidence="2" type="ORF">V6X73_06720</name>
</gene>
<feature type="transmembrane region" description="Helical" evidence="1">
    <location>
        <begin position="435"/>
        <end position="453"/>
    </location>
</feature>
<feature type="transmembrane region" description="Helical" evidence="1">
    <location>
        <begin position="668"/>
        <end position="687"/>
    </location>
</feature>
<dbReference type="EMBL" id="JBAKFM010000003">
    <property type="protein sequence ID" value="MEX0469413.1"/>
    <property type="molecule type" value="Genomic_DNA"/>
</dbReference>
<proteinExistence type="predicted"/>
<feature type="transmembrane region" description="Helical" evidence="1">
    <location>
        <begin position="459"/>
        <end position="487"/>
    </location>
</feature>
<protein>
    <submittedName>
        <fullName evidence="2">Uncharacterized protein</fullName>
    </submittedName>
</protein>
<feature type="transmembrane region" description="Helical" evidence="1">
    <location>
        <begin position="174"/>
        <end position="191"/>
    </location>
</feature>